<protein>
    <submittedName>
        <fullName evidence="1">Uncharacterized protein</fullName>
    </submittedName>
</protein>
<accession>A0LIV7</accession>
<gene>
    <name evidence="1" type="ordered locus">Sfum_1672</name>
</gene>
<evidence type="ECO:0000313" key="2">
    <source>
        <dbReference type="Proteomes" id="UP000001784"/>
    </source>
</evidence>
<name>A0LIV7_SYNFM</name>
<dbReference type="EMBL" id="CP000478">
    <property type="protein sequence ID" value="ABK17359.1"/>
    <property type="molecule type" value="Genomic_DNA"/>
</dbReference>
<keyword evidence="2" id="KW-1185">Reference proteome</keyword>
<reference evidence="1 2" key="1">
    <citation type="submission" date="2006-10" db="EMBL/GenBank/DDBJ databases">
        <title>Complete sequence of Syntrophobacter fumaroxidans MPOB.</title>
        <authorList>
            <consortium name="US DOE Joint Genome Institute"/>
            <person name="Copeland A."/>
            <person name="Lucas S."/>
            <person name="Lapidus A."/>
            <person name="Barry K."/>
            <person name="Detter J.C."/>
            <person name="Glavina del Rio T."/>
            <person name="Hammon N."/>
            <person name="Israni S."/>
            <person name="Pitluck S."/>
            <person name="Goltsman E.G."/>
            <person name="Martinez M."/>
            <person name="Schmutz J."/>
            <person name="Larimer F."/>
            <person name="Land M."/>
            <person name="Hauser L."/>
            <person name="Kyrpides N."/>
            <person name="Kim E."/>
            <person name="Boone D.R."/>
            <person name="Brockman F."/>
            <person name="Culley D."/>
            <person name="Ferry J."/>
            <person name="Gunsalus R."/>
            <person name="McInerney M.J."/>
            <person name="Morrison M."/>
            <person name="Plugge C."/>
            <person name="Rohlin L."/>
            <person name="Scholten J."/>
            <person name="Sieber J."/>
            <person name="Stams A.J.M."/>
            <person name="Worm P."/>
            <person name="Henstra A.M."/>
            <person name="Richardson P."/>
        </authorList>
    </citation>
    <scope>NUCLEOTIDE SEQUENCE [LARGE SCALE GENOMIC DNA]</scope>
    <source>
        <strain evidence="2">DSM 10017 / MPOB</strain>
    </source>
</reference>
<proteinExistence type="predicted"/>
<organism evidence="1 2">
    <name type="scientific">Syntrophobacter fumaroxidans (strain DSM 10017 / MPOB)</name>
    <dbReference type="NCBI Taxonomy" id="335543"/>
    <lineage>
        <taxon>Bacteria</taxon>
        <taxon>Pseudomonadati</taxon>
        <taxon>Thermodesulfobacteriota</taxon>
        <taxon>Syntrophobacteria</taxon>
        <taxon>Syntrophobacterales</taxon>
        <taxon>Syntrophobacteraceae</taxon>
        <taxon>Syntrophobacter</taxon>
    </lineage>
</organism>
<evidence type="ECO:0000313" key="1">
    <source>
        <dbReference type="EMBL" id="ABK17359.1"/>
    </source>
</evidence>
<dbReference type="KEGG" id="sfu:Sfum_1672"/>
<dbReference type="HOGENOM" id="CLU_2107787_0_0_7"/>
<dbReference type="AlphaFoldDB" id="A0LIV7"/>
<sequence length="115" mass="12271">MRGSQWGLPPSFSPFTDSLFRGLERESVSWGGNNDRFERGGNVVIDENLRGDDFLPPWGVINVAVGRISSARVIILANPGSASKTGAKAGESVISRVPAFAEMTSESSHHEAAKA</sequence>
<dbReference type="Proteomes" id="UP000001784">
    <property type="component" value="Chromosome"/>
</dbReference>
<dbReference type="STRING" id="335543.Sfum_1672"/>
<dbReference type="InParanoid" id="A0LIV7"/>